<dbReference type="InterPro" id="IPR013083">
    <property type="entry name" value="Znf_RING/FYVE/PHD"/>
</dbReference>
<keyword evidence="2" id="KW-0863">Zinc-finger</keyword>
<reference evidence="5" key="1">
    <citation type="journal article" date="2020" name="Nature">
        <title>Giant virus diversity and host interactions through global metagenomics.</title>
        <authorList>
            <person name="Schulz F."/>
            <person name="Roux S."/>
            <person name="Paez-Espino D."/>
            <person name="Jungbluth S."/>
            <person name="Walsh D.A."/>
            <person name="Denef V.J."/>
            <person name="McMahon K.D."/>
            <person name="Konstantinidis K.T."/>
            <person name="Eloe-Fadrosh E.A."/>
            <person name="Kyrpides N.C."/>
            <person name="Woyke T."/>
        </authorList>
    </citation>
    <scope>NUCLEOTIDE SEQUENCE</scope>
    <source>
        <strain evidence="5">GVMAG-M-3300010158-60</strain>
    </source>
</reference>
<dbReference type="PROSITE" id="PS50089">
    <property type="entry name" value="ZF_RING_2"/>
    <property type="match status" value="1"/>
</dbReference>
<evidence type="ECO:0000256" key="1">
    <source>
        <dbReference type="ARBA" id="ARBA00022723"/>
    </source>
</evidence>
<accession>A0A6C0BD67</accession>
<proteinExistence type="predicted"/>
<dbReference type="Pfam" id="PF13639">
    <property type="entry name" value="zf-RING_2"/>
    <property type="match status" value="1"/>
</dbReference>
<evidence type="ECO:0000256" key="2">
    <source>
        <dbReference type="ARBA" id="ARBA00022771"/>
    </source>
</evidence>
<evidence type="ECO:0000259" key="4">
    <source>
        <dbReference type="PROSITE" id="PS50089"/>
    </source>
</evidence>
<dbReference type="EMBL" id="MN739108">
    <property type="protein sequence ID" value="QHS89343.1"/>
    <property type="molecule type" value="Genomic_DNA"/>
</dbReference>
<organism evidence="5">
    <name type="scientific">viral metagenome</name>
    <dbReference type="NCBI Taxonomy" id="1070528"/>
    <lineage>
        <taxon>unclassified sequences</taxon>
        <taxon>metagenomes</taxon>
        <taxon>organismal metagenomes</taxon>
    </lineage>
</organism>
<dbReference type="SMART" id="SM00184">
    <property type="entry name" value="RING"/>
    <property type="match status" value="1"/>
</dbReference>
<sequence length="206" mass="23306">MSSYQTVYGVGLLDDIHNYFPELLYNSAAFTTVPQVLSYVQAQTRRRFNLFSYGREQYLETPLPTNNMPRVIVPPAPAPAPTFFTMEGAHEYDDIFRLTNQSDRMPNMNLAILATLLQGIPRRQPDANFMEPVIVRPTAEQIATTTTLTTAVADGTCAVCQDDFSGAAERRTLNFCHHTFHRGCIDTWFQTNVHCPVCRHDIRITS</sequence>
<dbReference type="GO" id="GO:0008270">
    <property type="term" value="F:zinc ion binding"/>
    <property type="evidence" value="ECO:0007669"/>
    <property type="project" value="UniProtKB-KW"/>
</dbReference>
<evidence type="ECO:0000256" key="3">
    <source>
        <dbReference type="ARBA" id="ARBA00022833"/>
    </source>
</evidence>
<name>A0A6C0BD67_9ZZZZ</name>
<keyword evidence="1" id="KW-0479">Metal-binding</keyword>
<dbReference type="AlphaFoldDB" id="A0A6C0BD67"/>
<protein>
    <recommendedName>
        <fullName evidence="4">RING-type domain-containing protein</fullName>
    </recommendedName>
</protein>
<evidence type="ECO:0000313" key="5">
    <source>
        <dbReference type="EMBL" id="QHS89343.1"/>
    </source>
</evidence>
<dbReference type="InterPro" id="IPR001841">
    <property type="entry name" value="Znf_RING"/>
</dbReference>
<keyword evidence="3" id="KW-0862">Zinc</keyword>
<dbReference type="SUPFAM" id="SSF57850">
    <property type="entry name" value="RING/U-box"/>
    <property type="match status" value="1"/>
</dbReference>
<feature type="domain" description="RING-type" evidence="4">
    <location>
        <begin position="157"/>
        <end position="199"/>
    </location>
</feature>
<dbReference type="PANTHER" id="PTHR45969">
    <property type="entry name" value="RING ZINC FINGER PROTEIN-RELATED"/>
    <property type="match status" value="1"/>
</dbReference>
<dbReference type="Gene3D" id="3.30.40.10">
    <property type="entry name" value="Zinc/RING finger domain, C3HC4 (zinc finger)"/>
    <property type="match status" value="1"/>
</dbReference>